<reference evidence="2 3" key="1">
    <citation type="journal article" date="2020" name="Cell">
        <title>Large-Scale Comparative Analyses of Tick Genomes Elucidate Their Genetic Diversity and Vector Capacities.</title>
        <authorList>
            <consortium name="Tick Genome and Microbiome Consortium (TIGMIC)"/>
            <person name="Jia N."/>
            <person name="Wang J."/>
            <person name="Shi W."/>
            <person name="Du L."/>
            <person name="Sun Y."/>
            <person name="Zhan W."/>
            <person name="Jiang J.F."/>
            <person name="Wang Q."/>
            <person name="Zhang B."/>
            <person name="Ji P."/>
            <person name="Bell-Sakyi L."/>
            <person name="Cui X.M."/>
            <person name="Yuan T.T."/>
            <person name="Jiang B.G."/>
            <person name="Yang W.F."/>
            <person name="Lam T.T."/>
            <person name="Chang Q.C."/>
            <person name="Ding S.J."/>
            <person name="Wang X.J."/>
            <person name="Zhu J.G."/>
            <person name="Ruan X.D."/>
            <person name="Zhao L."/>
            <person name="Wei J.T."/>
            <person name="Ye R.Z."/>
            <person name="Que T.C."/>
            <person name="Du C.H."/>
            <person name="Zhou Y.H."/>
            <person name="Cheng J.X."/>
            <person name="Dai P.F."/>
            <person name="Guo W.B."/>
            <person name="Han X.H."/>
            <person name="Huang E.J."/>
            <person name="Li L.F."/>
            <person name="Wei W."/>
            <person name="Gao Y.C."/>
            <person name="Liu J.Z."/>
            <person name="Shao H.Z."/>
            <person name="Wang X."/>
            <person name="Wang C.C."/>
            <person name="Yang T.C."/>
            <person name="Huo Q.B."/>
            <person name="Li W."/>
            <person name="Chen H.Y."/>
            <person name="Chen S.E."/>
            <person name="Zhou L.G."/>
            <person name="Ni X.B."/>
            <person name="Tian J.H."/>
            <person name="Sheng Y."/>
            <person name="Liu T."/>
            <person name="Pan Y.S."/>
            <person name="Xia L.Y."/>
            <person name="Li J."/>
            <person name="Zhao F."/>
            <person name="Cao W.C."/>
        </authorList>
    </citation>
    <scope>NUCLEOTIDE SEQUENCE [LARGE SCALE GENOMIC DNA]</scope>
    <source>
        <strain evidence="2">HaeL-2018</strain>
    </source>
</reference>
<evidence type="ECO:0000256" key="1">
    <source>
        <dbReference type="SAM" id="MobiDB-lite"/>
    </source>
</evidence>
<gene>
    <name evidence="2" type="ORF">HPB48_002775</name>
</gene>
<organism evidence="2 3">
    <name type="scientific">Haemaphysalis longicornis</name>
    <name type="common">Bush tick</name>
    <dbReference type="NCBI Taxonomy" id="44386"/>
    <lineage>
        <taxon>Eukaryota</taxon>
        <taxon>Metazoa</taxon>
        <taxon>Ecdysozoa</taxon>
        <taxon>Arthropoda</taxon>
        <taxon>Chelicerata</taxon>
        <taxon>Arachnida</taxon>
        <taxon>Acari</taxon>
        <taxon>Parasitiformes</taxon>
        <taxon>Ixodida</taxon>
        <taxon>Ixodoidea</taxon>
        <taxon>Ixodidae</taxon>
        <taxon>Haemaphysalinae</taxon>
        <taxon>Haemaphysalis</taxon>
    </lineage>
</organism>
<protein>
    <submittedName>
        <fullName evidence="2">Uncharacterized protein</fullName>
    </submittedName>
</protein>
<keyword evidence="3" id="KW-1185">Reference proteome</keyword>
<dbReference type="EMBL" id="JABSTR010000008">
    <property type="protein sequence ID" value="KAH9376910.1"/>
    <property type="molecule type" value="Genomic_DNA"/>
</dbReference>
<comment type="caution">
    <text evidence="2">The sequence shown here is derived from an EMBL/GenBank/DDBJ whole genome shotgun (WGS) entry which is preliminary data.</text>
</comment>
<dbReference type="Proteomes" id="UP000821853">
    <property type="component" value="Unassembled WGS sequence"/>
</dbReference>
<evidence type="ECO:0000313" key="2">
    <source>
        <dbReference type="EMBL" id="KAH9376910.1"/>
    </source>
</evidence>
<accession>A0A9J6GEQ4</accession>
<evidence type="ECO:0000313" key="3">
    <source>
        <dbReference type="Proteomes" id="UP000821853"/>
    </source>
</evidence>
<dbReference type="AlphaFoldDB" id="A0A9J6GEQ4"/>
<dbReference type="VEuPathDB" id="VectorBase:HLOH_057042"/>
<proteinExistence type="predicted"/>
<sequence>MRWCGHVGRKRRRTEEIGRRRRGPKITSKARTPNERKVTSQSRQRTPRTPRGALPVRNPTQQVSRLRERRFRVSSDETLSRDESTDDMTAPVTASCPRMDTNPGVMHGVRERVHSVFFFEINGPSCPIAVNFVLLLTASMTAGGTAFYSNGGQKRYNPNAEEDLGAQGPLKIDLPRDSVEGGHEKLIEELTHIVFLNASRPVIVRGANKTSGSVLKAKGTQARSPMKVLIN</sequence>
<name>A0A9J6GEQ4_HAELO</name>
<feature type="region of interest" description="Disordered" evidence="1">
    <location>
        <begin position="1"/>
        <end position="99"/>
    </location>
</feature>
<feature type="compositionally biased region" description="Basic and acidic residues" evidence="1">
    <location>
        <begin position="71"/>
        <end position="83"/>
    </location>
</feature>